<evidence type="ECO:0000259" key="1">
    <source>
        <dbReference type="Pfam" id="PF01738"/>
    </source>
</evidence>
<keyword evidence="2" id="KW-0378">Hydrolase</keyword>
<proteinExistence type="predicted"/>
<dbReference type="InterPro" id="IPR029058">
    <property type="entry name" value="AB_hydrolase_fold"/>
</dbReference>
<dbReference type="PROSITE" id="PS51318">
    <property type="entry name" value="TAT"/>
    <property type="match status" value="1"/>
</dbReference>
<dbReference type="Pfam" id="PF01738">
    <property type="entry name" value="DLH"/>
    <property type="match status" value="1"/>
</dbReference>
<dbReference type="SUPFAM" id="SSF53474">
    <property type="entry name" value="alpha/beta-Hydrolases"/>
    <property type="match status" value="1"/>
</dbReference>
<reference evidence="3" key="1">
    <citation type="journal article" date="2019" name="Int. J. Syst. Evol. Microbiol.">
        <title>The Global Catalogue of Microorganisms (GCM) 10K type strain sequencing project: providing services to taxonomists for standard genome sequencing and annotation.</title>
        <authorList>
            <consortium name="The Broad Institute Genomics Platform"/>
            <consortium name="The Broad Institute Genome Sequencing Center for Infectious Disease"/>
            <person name="Wu L."/>
            <person name="Ma J."/>
        </authorList>
    </citation>
    <scope>NUCLEOTIDE SEQUENCE [LARGE SCALE GENOMIC DNA]</scope>
    <source>
        <strain evidence="3">JCM 14330</strain>
    </source>
</reference>
<dbReference type="EMBL" id="BAAAEN010000002">
    <property type="protein sequence ID" value="GAA0492597.1"/>
    <property type="molecule type" value="Genomic_DNA"/>
</dbReference>
<gene>
    <name evidence="2" type="ORF">GCM10009097_05370</name>
</gene>
<keyword evidence="3" id="KW-1185">Reference proteome</keyword>
<protein>
    <submittedName>
        <fullName evidence="2">Dienelactone hydrolase family protein</fullName>
    </submittedName>
</protein>
<accession>A0ABP3L4Z6</accession>
<dbReference type="RefSeq" id="WP_343927093.1">
    <property type="nucleotide sequence ID" value="NZ_BAAAEN010000002.1"/>
</dbReference>
<dbReference type="InterPro" id="IPR051049">
    <property type="entry name" value="Dienelactone_hydrolase-like"/>
</dbReference>
<organism evidence="2 3">
    <name type="scientific">Pigmentiphaga daeguensis</name>
    <dbReference type="NCBI Taxonomy" id="414049"/>
    <lineage>
        <taxon>Bacteria</taxon>
        <taxon>Pseudomonadati</taxon>
        <taxon>Pseudomonadota</taxon>
        <taxon>Betaproteobacteria</taxon>
        <taxon>Burkholderiales</taxon>
        <taxon>Alcaligenaceae</taxon>
        <taxon>Pigmentiphaga</taxon>
    </lineage>
</organism>
<dbReference type="GO" id="GO:0016787">
    <property type="term" value="F:hydrolase activity"/>
    <property type="evidence" value="ECO:0007669"/>
    <property type="project" value="UniProtKB-KW"/>
</dbReference>
<dbReference type="Gene3D" id="3.40.50.1820">
    <property type="entry name" value="alpha/beta hydrolase"/>
    <property type="match status" value="1"/>
</dbReference>
<evidence type="ECO:0000313" key="2">
    <source>
        <dbReference type="EMBL" id="GAA0492597.1"/>
    </source>
</evidence>
<evidence type="ECO:0000313" key="3">
    <source>
        <dbReference type="Proteomes" id="UP001501706"/>
    </source>
</evidence>
<dbReference type="Proteomes" id="UP001501706">
    <property type="component" value="Unassembled WGS sequence"/>
</dbReference>
<dbReference type="InterPro" id="IPR002925">
    <property type="entry name" value="Dienelactn_hydro"/>
</dbReference>
<name>A0ABP3L4Z6_9BURK</name>
<dbReference type="InterPro" id="IPR006311">
    <property type="entry name" value="TAT_signal"/>
</dbReference>
<feature type="domain" description="Dienelactone hydrolase" evidence="1">
    <location>
        <begin position="65"/>
        <end position="290"/>
    </location>
</feature>
<sequence length="291" mass="31085">MDSPGTEFDSLLPPLSLNRRGFLTTTLAGGFTLAAGPVMAQTAIRTGTDGLVAGEVRIPVRGGEIPAYRAAPAGKKNAPVVLVVQEIFGVHEYIRDVCRRWAKAGYLAVAPELYARQGDPSKYTEIARLSAEVVSKVPDDQVLADLDATARWAATHGGSRTRLGVTGFCWGGRIVWLYAAHNPAVKAGVAWYGKLVGDPTALQPLSPVDIAAQVKAPVLGLYGGQDAGIPPTSINAMKDALAKGGPAARESSFVLFRDAPHGFHADYRPSYREADAKEGWRLAQDWFARHL</sequence>
<dbReference type="PANTHER" id="PTHR46623:SF6">
    <property type="entry name" value="ALPHA_BETA-HYDROLASES SUPERFAMILY PROTEIN"/>
    <property type="match status" value="1"/>
</dbReference>
<comment type="caution">
    <text evidence="2">The sequence shown here is derived from an EMBL/GenBank/DDBJ whole genome shotgun (WGS) entry which is preliminary data.</text>
</comment>
<dbReference type="PANTHER" id="PTHR46623">
    <property type="entry name" value="CARBOXYMETHYLENEBUTENOLIDASE-RELATED"/>
    <property type="match status" value="1"/>
</dbReference>